<name>A0A9D2C0F1_9FIRM</name>
<evidence type="ECO:0000259" key="1">
    <source>
        <dbReference type="SMART" id="SM00481"/>
    </source>
</evidence>
<comment type="caution">
    <text evidence="2">The sequence shown here is derived from an EMBL/GenBank/DDBJ whole genome shotgun (WGS) entry which is preliminary data.</text>
</comment>
<gene>
    <name evidence="2" type="ORF">H9838_02155</name>
</gene>
<proteinExistence type="predicted"/>
<dbReference type="Gene3D" id="3.20.20.140">
    <property type="entry name" value="Metal-dependent hydrolases"/>
    <property type="match status" value="1"/>
</dbReference>
<organism evidence="2 3">
    <name type="scientific">Candidatus Acutalibacter pullistercoris</name>
    <dbReference type="NCBI Taxonomy" id="2838418"/>
    <lineage>
        <taxon>Bacteria</taxon>
        <taxon>Bacillati</taxon>
        <taxon>Bacillota</taxon>
        <taxon>Clostridia</taxon>
        <taxon>Eubacteriales</taxon>
        <taxon>Acutalibacteraceae</taxon>
        <taxon>Acutalibacter</taxon>
    </lineage>
</organism>
<feature type="domain" description="Polymerase/histidinol phosphatase N-terminal" evidence="1">
    <location>
        <begin position="6"/>
        <end position="74"/>
    </location>
</feature>
<dbReference type="InterPro" id="IPR016195">
    <property type="entry name" value="Pol/histidinol_Pase-like"/>
</dbReference>
<dbReference type="EMBL" id="DXDU01000029">
    <property type="protein sequence ID" value="HIY25961.1"/>
    <property type="molecule type" value="Genomic_DNA"/>
</dbReference>
<dbReference type="InterPro" id="IPR052018">
    <property type="entry name" value="PHP_domain"/>
</dbReference>
<reference evidence="2" key="2">
    <citation type="submission" date="2021-04" db="EMBL/GenBank/DDBJ databases">
        <authorList>
            <person name="Gilroy R."/>
        </authorList>
    </citation>
    <scope>NUCLEOTIDE SEQUENCE</scope>
    <source>
        <strain evidence="2">1282</strain>
    </source>
</reference>
<reference evidence="2" key="1">
    <citation type="journal article" date="2021" name="PeerJ">
        <title>Extensive microbial diversity within the chicken gut microbiome revealed by metagenomics and culture.</title>
        <authorList>
            <person name="Gilroy R."/>
            <person name="Ravi A."/>
            <person name="Getino M."/>
            <person name="Pursley I."/>
            <person name="Horton D.L."/>
            <person name="Alikhan N.F."/>
            <person name="Baker D."/>
            <person name="Gharbi K."/>
            <person name="Hall N."/>
            <person name="Watson M."/>
            <person name="Adriaenssens E.M."/>
            <person name="Foster-Nyarko E."/>
            <person name="Jarju S."/>
            <person name="Secka A."/>
            <person name="Antonio M."/>
            <person name="Oren A."/>
            <person name="Chaudhuri R.R."/>
            <person name="La Ragione R."/>
            <person name="Hildebrand F."/>
            <person name="Pallen M.J."/>
        </authorList>
    </citation>
    <scope>NUCLEOTIDE SEQUENCE</scope>
    <source>
        <strain evidence="2">1282</strain>
    </source>
</reference>
<dbReference type="InterPro" id="IPR004013">
    <property type="entry name" value="PHP_dom"/>
</dbReference>
<protein>
    <submittedName>
        <fullName evidence="2">PHP domain-containing protein</fullName>
    </submittedName>
</protein>
<dbReference type="GO" id="GO:0004534">
    <property type="term" value="F:5'-3' RNA exonuclease activity"/>
    <property type="evidence" value="ECO:0007669"/>
    <property type="project" value="TreeGrafter"/>
</dbReference>
<dbReference type="CDD" id="cd07432">
    <property type="entry name" value="PHP_HisPPase"/>
    <property type="match status" value="1"/>
</dbReference>
<dbReference type="Proteomes" id="UP000823915">
    <property type="component" value="Unassembled WGS sequence"/>
</dbReference>
<accession>A0A9D2C0F1</accession>
<dbReference type="SUPFAM" id="SSF89550">
    <property type="entry name" value="PHP domain-like"/>
    <property type="match status" value="1"/>
</dbReference>
<dbReference type="PANTHER" id="PTHR42924:SF3">
    <property type="entry name" value="POLYMERASE_HISTIDINOL PHOSPHATASE N-TERMINAL DOMAIN-CONTAINING PROTEIN"/>
    <property type="match status" value="1"/>
</dbReference>
<dbReference type="InterPro" id="IPR003141">
    <property type="entry name" value="Pol/His_phosphatase_N"/>
</dbReference>
<evidence type="ECO:0000313" key="2">
    <source>
        <dbReference type="EMBL" id="HIY25961.1"/>
    </source>
</evidence>
<dbReference type="GO" id="GO:0035312">
    <property type="term" value="F:5'-3' DNA exonuclease activity"/>
    <property type="evidence" value="ECO:0007669"/>
    <property type="project" value="TreeGrafter"/>
</dbReference>
<sequence length="243" mass="26314">MNAYPYDLHIHSCLSPCGDDDMTPNNLVGMAALSGCQVIAITDHNTCKNAGAVMEAGREAGLLVVPGMELCTAEEAHVVCLFETLEGAMAFDQYVWENMPHIPNRPEIFGEQRLMDSQDRQTGLLEDLLLVSSFLGVDQVPEIAARYGGVAFPAHVNRDSYSVLASLGTIPPEAGFTAAEVTRDCDLEALEKTCPQLKDLKILRSSDSHYLETLATGEPLSIHLPELSCRAVVEAIRQGKGRG</sequence>
<dbReference type="SMART" id="SM00481">
    <property type="entry name" value="POLIIIAc"/>
    <property type="match status" value="1"/>
</dbReference>
<evidence type="ECO:0000313" key="3">
    <source>
        <dbReference type="Proteomes" id="UP000823915"/>
    </source>
</evidence>
<dbReference type="Pfam" id="PF02811">
    <property type="entry name" value="PHP"/>
    <property type="match status" value="1"/>
</dbReference>
<dbReference type="AlphaFoldDB" id="A0A9D2C0F1"/>
<dbReference type="PANTHER" id="PTHR42924">
    <property type="entry name" value="EXONUCLEASE"/>
    <property type="match status" value="1"/>
</dbReference>